<accession>A0A3P1WPU7</accession>
<dbReference type="Pfam" id="PF04606">
    <property type="entry name" value="Ogr_Delta"/>
    <property type="match status" value="1"/>
</dbReference>
<feature type="domain" description="Zinc finger Ogr/Delta-type" evidence="1">
    <location>
        <begin position="24"/>
        <end position="47"/>
    </location>
</feature>
<protein>
    <submittedName>
        <fullName evidence="2">Transcriptional regulator</fullName>
    </submittedName>
</protein>
<organism evidence="2 3">
    <name type="scientific">Escherichia coli</name>
    <dbReference type="NCBI Taxonomy" id="562"/>
    <lineage>
        <taxon>Bacteria</taxon>
        <taxon>Pseudomonadati</taxon>
        <taxon>Pseudomonadota</taxon>
        <taxon>Gammaproteobacteria</taxon>
        <taxon>Enterobacterales</taxon>
        <taxon>Enterobacteriaceae</taxon>
        <taxon>Escherichia</taxon>
    </lineage>
</organism>
<name>A0A3P1WPU7_ECOLX</name>
<dbReference type="Proteomes" id="UP000271008">
    <property type="component" value="Unassembled WGS sequence"/>
</dbReference>
<dbReference type="EMBL" id="RQTU01001139">
    <property type="protein sequence ID" value="RRD48285.1"/>
    <property type="molecule type" value="Genomic_DNA"/>
</dbReference>
<feature type="non-terminal residue" evidence="2">
    <location>
        <position position="47"/>
    </location>
</feature>
<evidence type="ECO:0000313" key="2">
    <source>
        <dbReference type="EMBL" id="RRD48285.1"/>
    </source>
</evidence>
<comment type="caution">
    <text evidence="2">The sequence shown here is derived from an EMBL/GenBank/DDBJ whole genome shotgun (WGS) entry which is preliminary data.</text>
</comment>
<dbReference type="AlphaFoldDB" id="A0A3P1WPU7"/>
<dbReference type="InterPro" id="IPR007684">
    <property type="entry name" value="Znf_Ogr/Delta"/>
</dbReference>
<reference evidence="2 3" key="1">
    <citation type="submission" date="2018-11" db="EMBL/GenBank/DDBJ databases">
        <title>Enterobacteriaceae from Patient.</title>
        <authorList>
            <person name="Shen C."/>
            <person name="Yang Y."/>
            <person name="Tian G."/>
        </authorList>
    </citation>
    <scope>NUCLEOTIDE SEQUENCE [LARGE SCALE GENOMIC DNA]</scope>
    <source>
        <strain evidence="2 3">GBGD28</strain>
    </source>
</reference>
<proteinExistence type="predicted"/>
<evidence type="ECO:0000259" key="1">
    <source>
        <dbReference type="Pfam" id="PF04606"/>
    </source>
</evidence>
<sequence length="47" mass="5485">MFYKDKLNKIAQFTKPDQVLATFHCPLCQPAAHARTNRYITDTTTER</sequence>
<evidence type="ECO:0000313" key="3">
    <source>
        <dbReference type="Proteomes" id="UP000271008"/>
    </source>
</evidence>
<gene>
    <name evidence="2" type="ORF">EIA08_34085</name>
</gene>